<reference evidence="2" key="1">
    <citation type="journal article" date="2015" name="Nature">
        <title>Complex archaea that bridge the gap between prokaryotes and eukaryotes.</title>
        <authorList>
            <person name="Spang A."/>
            <person name="Saw J.H."/>
            <person name="Jorgensen S.L."/>
            <person name="Zaremba-Niedzwiedzka K."/>
            <person name="Martijn J."/>
            <person name="Lind A.E."/>
            <person name="van Eijk R."/>
            <person name="Schleper C."/>
            <person name="Guy L."/>
            <person name="Ettema T.J."/>
        </authorList>
    </citation>
    <scope>NUCLEOTIDE SEQUENCE</scope>
</reference>
<proteinExistence type="predicted"/>
<feature type="domain" description="Glycosyltransferase 61 catalytic" evidence="1">
    <location>
        <begin position="45"/>
        <end position="139"/>
    </location>
</feature>
<gene>
    <name evidence="2" type="ORF">LCGC14_2850540</name>
</gene>
<name>A0A0F8Y8I7_9ZZZZ</name>
<dbReference type="InterPro" id="IPR049625">
    <property type="entry name" value="Glyco_transf_61_cat"/>
</dbReference>
<accession>A0A0F8Y8I7</accession>
<sequence>TPEWQLEILRIFLDKRFKLLPIEINEVWELEKFYFSSFWHVDCSAYIPSELVDFIRKKIFNHYGINPKIERKRRIIFSREKIIRRRILNRKEFLDLLERYKFENVNPQDLSFKEQVELANSAEIIIGMVGSAFANIVFGTNLKVIVIFPPSLIISHYLLFCKSLNFTYRYIIAHNENDKLDCEVNLKELEEILKELST</sequence>
<dbReference type="EMBL" id="LAZR01054811">
    <property type="protein sequence ID" value="KKK77742.1"/>
    <property type="molecule type" value="Genomic_DNA"/>
</dbReference>
<dbReference type="GO" id="GO:0016757">
    <property type="term" value="F:glycosyltransferase activity"/>
    <property type="evidence" value="ECO:0007669"/>
    <property type="project" value="InterPro"/>
</dbReference>
<organism evidence="2">
    <name type="scientific">marine sediment metagenome</name>
    <dbReference type="NCBI Taxonomy" id="412755"/>
    <lineage>
        <taxon>unclassified sequences</taxon>
        <taxon>metagenomes</taxon>
        <taxon>ecological metagenomes</taxon>
    </lineage>
</organism>
<feature type="non-terminal residue" evidence="2">
    <location>
        <position position="1"/>
    </location>
</feature>
<comment type="caution">
    <text evidence="2">The sequence shown here is derived from an EMBL/GenBank/DDBJ whole genome shotgun (WGS) entry which is preliminary data.</text>
</comment>
<dbReference type="Pfam" id="PF04577">
    <property type="entry name" value="Glyco_transf_61"/>
    <property type="match status" value="1"/>
</dbReference>
<evidence type="ECO:0000259" key="1">
    <source>
        <dbReference type="Pfam" id="PF04577"/>
    </source>
</evidence>
<evidence type="ECO:0000313" key="2">
    <source>
        <dbReference type="EMBL" id="KKK77742.1"/>
    </source>
</evidence>
<dbReference type="AlphaFoldDB" id="A0A0F8Y8I7"/>
<protein>
    <recommendedName>
        <fullName evidence="1">Glycosyltransferase 61 catalytic domain-containing protein</fullName>
    </recommendedName>
</protein>